<dbReference type="Pfam" id="PF18052">
    <property type="entry name" value="Rx_N"/>
    <property type="match status" value="1"/>
</dbReference>
<evidence type="ECO:0000259" key="9">
    <source>
        <dbReference type="Pfam" id="PF25019"/>
    </source>
</evidence>
<dbReference type="InterPro" id="IPR058922">
    <property type="entry name" value="WHD_DRP"/>
</dbReference>
<dbReference type="Gene3D" id="1.10.10.10">
    <property type="entry name" value="Winged helix-like DNA-binding domain superfamily/Winged helix DNA-binding domain"/>
    <property type="match status" value="1"/>
</dbReference>
<evidence type="ECO:0000259" key="7">
    <source>
        <dbReference type="Pfam" id="PF18052"/>
    </source>
</evidence>
<keyword evidence="4" id="KW-0611">Plant defense</keyword>
<dbReference type="EMBL" id="JARAOO010000012">
    <property type="protein sequence ID" value="KAJ7949314.1"/>
    <property type="molecule type" value="Genomic_DNA"/>
</dbReference>
<evidence type="ECO:0000256" key="3">
    <source>
        <dbReference type="ARBA" id="ARBA00022741"/>
    </source>
</evidence>
<dbReference type="SUPFAM" id="SSF52058">
    <property type="entry name" value="L domain-like"/>
    <property type="match status" value="1"/>
</dbReference>
<dbReference type="Gene3D" id="3.80.10.10">
    <property type="entry name" value="Ribonuclease Inhibitor"/>
    <property type="match status" value="2"/>
</dbReference>
<evidence type="ECO:0000259" key="8">
    <source>
        <dbReference type="Pfam" id="PF23559"/>
    </source>
</evidence>
<gene>
    <name evidence="10" type="ORF">O6P43_029662</name>
</gene>
<keyword evidence="3" id="KW-0547">Nucleotide-binding</keyword>
<dbReference type="FunFam" id="3.40.50.300:FF:001091">
    <property type="entry name" value="Probable disease resistance protein At1g61300"/>
    <property type="match status" value="1"/>
</dbReference>
<dbReference type="InterPro" id="IPR002182">
    <property type="entry name" value="NB-ARC"/>
</dbReference>
<evidence type="ECO:0000259" key="6">
    <source>
        <dbReference type="Pfam" id="PF00931"/>
    </source>
</evidence>
<dbReference type="Pfam" id="PF00931">
    <property type="entry name" value="NB-ARC"/>
    <property type="match status" value="1"/>
</dbReference>
<keyword evidence="5" id="KW-0067">ATP-binding</keyword>
<evidence type="ECO:0000256" key="1">
    <source>
        <dbReference type="ARBA" id="ARBA00022614"/>
    </source>
</evidence>
<dbReference type="Gene3D" id="1.10.8.430">
    <property type="entry name" value="Helical domain of apoptotic protease-activating factors"/>
    <property type="match status" value="1"/>
</dbReference>
<dbReference type="InterPro" id="IPR042197">
    <property type="entry name" value="Apaf_helical"/>
</dbReference>
<name>A0AAD7L0G4_QUISA</name>
<feature type="domain" description="Disease resistance N-terminal" evidence="7">
    <location>
        <begin position="10"/>
        <end position="103"/>
    </location>
</feature>
<dbReference type="SUPFAM" id="SSF52540">
    <property type="entry name" value="P-loop containing nucleoside triphosphate hydrolases"/>
    <property type="match status" value="1"/>
</dbReference>
<feature type="domain" description="NB-ARC" evidence="6">
    <location>
        <begin position="186"/>
        <end position="359"/>
    </location>
</feature>
<dbReference type="PANTHER" id="PTHR36766:SF40">
    <property type="entry name" value="DISEASE RESISTANCE PROTEIN RGA3"/>
    <property type="match status" value="1"/>
</dbReference>
<feature type="domain" description="R13L1/DRL21-like LRR repeat region" evidence="9">
    <location>
        <begin position="693"/>
        <end position="817"/>
    </location>
</feature>
<dbReference type="FunFam" id="1.10.10.10:FF:000322">
    <property type="entry name" value="Probable disease resistance protein At1g63360"/>
    <property type="match status" value="1"/>
</dbReference>
<evidence type="ECO:0000256" key="4">
    <source>
        <dbReference type="ARBA" id="ARBA00022821"/>
    </source>
</evidence>
<dbReference type="InterPro" id="IPR032675">
    <property type="entry name" value="LRR_dom_sf"/>
</dbReference>
<dbReference type="InterPro" id="IPR041118">
    <property type="entry name" value="Rx_N"/>
</dbReference>
<dbReference type="InterPro" id="IPR056789">
    <property type="entry name" value="LRR_R13L1-DRL21"/>
</dbReference>
<keyword evidence="1" id="KW-0433">Leucine-rich repeat</keyword>
<dbReference type="AlphaFoldDB" id="A0AAD7L0G4"/>
<evidence type="ECO:0000256" key="2">
    <source>
        <dbReference type="ARBA" id="ARBA00022737"/>
    </source>
</evidence>
<evidence type="ECO:0000313" key="11">
    <source>
        <dbReference type="Proteomes" id="UP001163823"/>
    </source>
</evidence>
<dbReference type="PANTHER" id="PTHR36766">
    <property type="entry name" value="PLANT BROAD-SPECTRUM MILDEW RESISTANCE PROTEIN RPW8"/>
    <property type="match status" value="1"/>
</dbReference>
<feature type="domain" description="Disease resistance protein winged helix" evidence="8">
    <location>
        <begin position="440"/>
        <end position="508"/>
    </location>
</feature>
<proteinExistence type="predicted"/>
<dbReference type="InterPro" id="IPR036388">
    <property type="entry name" value="WH-like_DNA-bd_sf"/>
</dbReference>
<reference evidence="10" key="1">
    <citation type="journal article" date="2023" name="Science">
        <title>Elucidation of the pathway for biosynthesis of saponin adjuvants from the soapbark tree.</title>
        <authorList>
            <person name="Reed J."/>
            <person name="Orme A."/>
            <person name="El-Demerdash A."/>
            <person name="Owen C."/>
            <person name="Martin L.B.B."/>
            <person name="Misra R.C."/>
            <person name="Kikuchi S."/>
            <person name="Rejzek M."/>
            <person name="Martin A.C."/>
            <person name="Harkess A."/>
            <person name="Leebens-Mack J."/>
            <person name="Louveau T."/>
            <person name="Stephenson M.J."/>
            <person name="Osbourn A."/>
        </authorList>
    </citation>
    <scope>NUCLEOTIDE SEQUENCE</scope>
    <source>
        <strain evidence="10">S10</strain>
    </source>
</reference>
<dbReference type="Pfam" id="PF25019">
    <property type="entry name" value="LRR_R13L1-DRL21"/>
    <property type="match status" value="1"/>
</dbReference>
<dbReference type="GO" id="GO:0051707">
    <property type="term" value="P:response to other organism"/>
    <property type="evidence" value="ECO:0007669"/>
    <property type="project" value="UniProtKB-ARBA"/>
</dbReference>
<keyword evidence="2" id="KW-0677">Repeat</keyword>
<dbReference type="Proteomes" id="UP001163823">
    <property type="component" value="Chromosome 12"/>
</dbReference>
<dbReference type="GO" id="GO:0043531">
    <property type="term" value="F:ADP binding"/>
    <property type="evidence" value="ECO:0007669"/>
    <property type="project" value="InterPro"/>
</dbReference>
<dbReference type="PRINTS" id="PR00364">
    <property type="entry name" value="DISEASERSIST"/>
</dbReference>
<keyword evidence="11" id="KW-1185">Reference proteome</keyword>
<evidence type="ECO:0000313" key="10">
    <source>
        <dbReference type="EMBL" id="KAJ7949314.1"/>
    </source>
</evidence>
<dbReference type="SUPFAM" id="SSF52047">
    <property type="entry name" value="RNI-like"/>
    <property type="match status" value="1"/>
</dbReference>
<dbReference type="Gene3D" id="1.20.5.4130">
    <property type="match status" value="1"/>
</dbReference>
<dbReference type="Pfam" id="PF23559">
    <property type="entry name" value="WHD_DRP"/>
    <property type="match status" value="1"/>
</dbReference>
<dbReference type="GO" id="GO:0006952">
    <property type="term" value="P:defense response"/>
    <property type="evidence" value="ECO:0007669"/>
    <property type="project" value="UniProtKB-KW"/>
</dbReference>
<dbReference type="KEGG" id="qsa:O6P43_029662"/>
<accession>A0AAD7L0G4</accession>
<dbReference type="GO" id="GO:0005524">
    <property type="term" value="F:ATP binding"/>
    <property type="evidence" value="ECO:0007669"/>
    <property type="project" value="UniProtKB-KW"/>
</dbReference>
<comment type="caution">
    <text evidence="10">The sequence shown here is derived from an EMBL/GenBank/DDBJ whole genome shotgun (WGS) entry which is preliminary data.</text>
</comment>
<sequence length="1161" mass="132430">MAEALLGGAFLSAFLQVAFDRLASPKILNYFQERKLNVRLLRKLKVTLLSINAVLDDAEEKQIRNQYVKKWVDEIKDAVFDAEDLLDEIDTEASQQKLEAELTSGQKYSRCSIKVRHFSTLIASACVNSSNNEIESKIQEVLDRLEYLAEQKDVLGLKDGVGIAGKVSQRLPSTSLVDETQVYGRDYDKDAVMKLLLSDDVNGSRFSVTAILAMGGMGKTTLAQLVYNDESVKNHFEIKLWICVSETFDVNGITKRILEALGFSTNDSGDLNMLQLELKDRLAGKKCLLVLDDVWNENPTSWEALQQPFNNCGIGSKFLVTTRIENVAKVMHSFSIHHLKQLQKEDGWKLFAKHAFDDRDSGAYPNLEAIGKKIVIKCKGLPLAIKTLGGMLYTKSLEEEWDNILESDIWDFPTDIIPALRLSYHYLPSHLKQCFAYCSIFPKDYVFDKEELILMWMAQDFLQKSKSNKRMEEVGKEYFDDLVARSFFQVLDRQSSRFVMHDLMNDLANFISRTFCCRLEDKFILDISEKTRHLSCSWNYCGDLASYAPVPMASRLRTFIPVDKINRNISDNVASNLLSQLKYMRALSLHGSDVTELSDSVGNLTLLRYLNLSRTRIKKLPDSICRLYNLQTFKLESCYKFLGELPKDMHKLVNLRHFDFSESYIKEVPYIGRFKHLQRLTNFKVGKRNGTDIKQLGQLKQLRGSLPILNLQNVIDPTDAMQAKLKEKEHIEELKLKWRGENEDSEKDRNVLEMLQPHKNLKELSVVNYGGTRFPDWIGDCSLLSNVVNLELKDCKYCFSLPPLWQLLSLKKLKISNFDTLVAIGPESYFQGNAYGSSSDNNTTQAFRSLETLSFDDMKSWEEWCCSFEGENEAAVVVFPCLKELHIWNCPRLKGHLPRQLPSLKILDIWNCQQLLASLPSAPNMCELDLGLCEEMSLIDVPSFPFLKNISIHGSRVVELLLKKEEVLLTNITRLEELYIFFSDFPSLQWPDCHYMQSHYFNSLGYLRIQDCNSHLSLSLDLFPMLTSLELINCLNLKSLSASSPSSGSESDSEGQQYITTSLSELEISRCPKFVSLSLVGAGGSSLNLNAPKLRYLKLDNLDNLKSLPQPMHTLLPSLYNLDLCHCPQLESFPEQALPLNLNTLSIYNCPKLLLNPFRRD</sequence>
<evidence type="ECO:0000256" key="5">
    <source>
        <dbReference type="ARBA" id="ARBA00022840"/>
    </source>
</evidence>
<dbReference type="Gene3D" id="3.40.50.300">
    <property type="entry name" value="P-loop containing nucleotide triphosphate hydrolases"/>
    <property type="match status" value="1"/>
</dbReference>
<protein>
    <submittedName>
        <fullName evidence="10">Disease resistance protein</fullName>
    </submittedName>
</protein>
<organism evidence="10 11">
    <name type="scientific">Quillaja saponaria</name>
    <name type="common">Soap bark tree</name>
    <dbReference type="NCBI Taxonomy" id="32244"/>
    <lineage>
        <taxon>Eukaryota</taxon>
        <taxon>Viridiplantae</taxon>
        <taxon>Streptophyta</taxon>
        <taxon>Embryophyta</taxon>
        <taxon>Tracheophyta</taxon>
        <taxon>Spermatophyta</taxon>
        <taxon>Magnoliopsida</taxon>
        <taxon>eudicotyledons</taxon>
        <taxon>Gunneridae</taxon>
        <taxon>Pentapetalae</taxon>
        <taxon>rosids</taxon>
        <taxon>fabids</taxon>
        <taxon>Fabales</taxon>
        <taxon>Quillajaceae</taxon>
        <taxon>Quillaja</taxon>
    </lineage>
</organism>
<dbReference type="InterPro" id="IPR027417">
    <property type="entry name" value="P-loop_NTPase"/>
</dbReference>